<protein>
    <submittedName>
        <fullName evidence="9">Putative ABC transport system permease protein</fullName>
    </submittedName>
</protein>
<accession>A0A327P6L4</accession>
<feature type="transmembrane region" description="Helical" evidence="6">
    <location>
        <begin position="337"/>
        <end position="361"/>
    </location>
</feature>
<proteinExistence type="predicted"/>
<keyword evidence="10" id="KW-1185">Reference proteome</keyword>
<dbReference type="Pfam" id="PF12704">
    <property type="entry name" value="MacB_PCD"/>
    <property type="match status" value="1"/>
</dbReference>
<feature type="transmembrane region" description="Helical" evidence="6">
    <location>
        <begin position="680"/>
        <end position="705"/>
    </location>
</feature>
<evidence type="ECO:0000259" key="7">
    <source>
        <dbReference type="Pfam" id="PF02687"/>
    </source>
</evidence>
<evidence type="ECO:0000256" key="1">
    <source>
        <dbReference type="ARBA" id="ARBA00004651"/>
    </source>
</evidence>
<feature type="domain" description="ABC3 transporter permease C-terminal" evidence="7">
    <location>
        <begin position="297"/>
        <end position="413"/>
    </location>
</feature>
<dbReference type="GO" id="GO:0022857">
    <property type="term" value="F:transmembrane transporter activity"/>
    <property type="evidence" value="ECO:0007669"/>
    <property type="project" value="TreeGrafter"/>
</dbReference>
<comment type="caution">
    <text evidence="9">The sequence shown here is derived from an EMBL/GenBank/DDBJ whole genome shotgun (WGS) entry which is preliminary data.</text>
</comment>
<evidence type="ECO:0000256" key="3">
    <source>
        <dbReference type="ARBA" id="ARBA00022692"/>
    </source>
</evidence>
<evidence type="ECO:0000259" key="8">
    <source>
        <dbReference type="Pfam" id="PF12704"/>
    </source>
</evidence>
<evidence type="ECO:0000256" key="6">
    <source>
        <dbReference type="SAM" id="Phobius"/>
    </source>
</evidence>
<evidence type="ECO:0000313" key="9">
    <source>
        <dbReference type="EMBL" id="RAI87905.1"/>
    </source>
</evidence>
<feature type="transmembrane region" description="Helical" evidence="6">
    <location>
        <begin position="385"/>
        <end position="411"/>
    </location>
</feature>
<name>A0A327P6L4_9BACT</name>
<dbReference type="AlphaFoldDB" id="A0A327P6L4"/>
<organism evidence="9 10">
    <name type="scientific">Algoriphagus yeomjeoni</name>
    <dbReference type="NCBI Taxonomy" id="291403"/>
    <lineage>
        <taxon>Bacteria</taxon>
        <taxon>Pseudomonadati</taxon>
        <taxon>Bacteroidota</taxon>
        <taxon>Cytophagia</taxon>
        <taxon>Cytophagales</taxon>
        <taxon>Cyclobacteriaceae</taxon>
        <taxon>Algoriphagus</taxon>
    </lineage>
</organism>
<evidence type="ECO:0000313" key="10">
    <source>
        <dbReference type="Proteomes" id="UP000249610"/>
    </source>
</evidence>
<feature type="domain" description="ABC3 transporter permease C-terminal" evidence="7">
    <location>
        <begin position="683"/>
        <end position="796"/>
    </location>
</feature>
<dbReference type="EMBL" id="QLLK01000008">
    <property type="protein sequence ID" value="RAI87905.1"/>
    <property type="molecule type" value="Genomic_DNA"/>
</dbReference>
<dbReference type="InterPro" id="IPR050250">
    <property type="entry name" value="Macrolide_Exporter_MacB"/>
</dbReference>
<dbReference type="Pfam" id="PF02687">
    <property type="entry name" value="FtsX"/>
    <property type="match status" value="2"/>
</dbReference>
<dbReference type="Proteomes" id="UP000249610">
    <property type="component" value="Unassembled WGS sequence"/>
</dbReference>
<feature type="transmembrane region" description="Helical" evidence="6">
    <location>
        <begin position="432"/>
        <end position="452"/>
    </location>
</feature>
<dbReference type="RefSeq" id="WP_158530586.1">
    <property type="nucleotide sequence ID" value="NZ_QLLK01000008.1"/>
</dbReference>
<evidence type="ECO:0000256" key="4">
    <source>
        <dbReference type="ARBA" id="ARBA00022989"/>
    </source>
</evidence>
<dbReference type="OrthoDB" id="5933722at2"/>
<dbReference type="InterPro" id="IPR003838">
    <property type="entry name" value="ABC3_permease_C"/>
</dbReference>
<dbReference type="InterPro" id="IPR025857">
    <property type="entry name" value="MacB_PCD"/>
</dbReference>
<comment type="subcellular location">
    <subcellularLocation>
        <location evidence="1">Cell membrane</location>
        <topology evidence="1">Multi-pass membrane protein</topology>
    </subcellularLocation>
</comment>
<dbReference type="PANTHER" id="PTHR30572">
    <property type="entry name" value="MEMBRANE COMPONENT OF TRANSPORTER-RELATED"/>
    <property type="match status" value="1"/>
</dbReference>
<reference evidence="9 10" key="1">
    <citation type="submission" date="2018-06" db="EMBL/GenBank/DDBJ databases">
        <title>Genomic Encyclopedia of Archaeal and Bacterial Type Strains, Phase II (KMG-II): from individual species to whole genera.</title>
        <authorList>
            <person name="Goeker M."/>
        </authorList>
    </citation>
    <scope>NUCLEOTIDE SEQUENCE [LARGE SCALE GENOMIC DNA]</scope>
    <source>
        <strain evidence="9 10">DSM 23446</strain>
    </source>
</reference>
<dbReference type="GO" id="GO:0005886">
    <property type="term" value="C:plasma membrane"/>
    <property type="evidence" value="ECO:0007669"/>
    <property type="project" value="UniProtKB-SubCell"/>
</dbReference>
<keyword evidence="2" id="KW-1003">Cell membrane</keyword>
<gene>
    <name evidence="9" type="ORF">LV83_02822</name>
</gene>
<feature type="transmembrane region" description="Helical" evidence="6">
    <location>
        <begin position="766"/>
        <end position="786"/>
    </location>
</feature>
<feature type="domain" description="MacB-like periplasmic core" evidence="8">
    <location>
        <begin position="20"/>
        <end position="244"/>
    </location>
</feature>
<keyword evidence="3 6" id="KW-0812">Transmembrane</keyword>
<feature type="transmembrane region" description="Helical" evidence="6">
    <location>
        <begin position="21"/>
        <end position="43"/>
    </location>
</feature>
<feature type="transmembrane region" description="Helical" evidence="6">
    <location>
        <begin position="732"/>
        <end position="754"/>
    </location>
</feature>
<feature type="transmembrane region" description="Helical" evidence="6">
    <location>
        <begin position="293"/>
        <end position="312"/>
    </location>
</feature>
<keyword evidence="5 6" id="KW-0472">Membrane</keyword>
<evidence type="ECO:0000256" key="2">
    <source>
        <dbReference type="ARBA" id="ARBA00022475"/>
    </source>
</evidence>
<evidence type="ECO:0000256" key="5">
    <source>
        <dbReference type="ARBA" id="ARBA00023136"/>
    </source>
</evidence>
<keyword evidence="4 6" id="KW-1133">Transmembrane helix</keyword>
<dbReference type="PANTHER" id="PTHR30572:SF18">
    <property type="entry name" value="ABC-TYPE MACROLIDE FAMILY EXPORT SYSTEM PERMEASE COMPONENT 2"/>
    <property type="match status" value="1"/>
</dbReference>
<sequence length="803" mass="89715">MLKNYFKILWRKLVSDKVNSIIHIGGLAIGISAALIILIYVNFEQSYDSDLMYSDQLYRVNLTSISNDGLVEKSARTSPAMGETFAKEIASVEDFSRVVILGEVIAGFEEQFVREENIFLTDQHYFEFFDVDLIKGDFDQMNEPLKAMLSKSTAEKIFGALNPVGKTLEINSTNFDGTVEFQVVGIYNSTPTNRHLRPEILISYATLHHFIGKGIDQSFDWLNQFSFLKLSPAASVPETELAINKSLQAHYGESLKTSGSNWDLSLQPVNAIHTSLEYTGEYEKGVDGEKLNYFLWIAGFVLLMVYLNSINISNAKAMTRAKEIGVRKVSGGDRIQIFFQFLFESFLLNLLASVLATLLVLSCGDLLNSVLDLGLPKDIFQFDSFASYILAFWVFGTLLSGIYPAIILASFSPAGALKGTLKFKLKSAFARPLLVIQLVFCLVIIAGVLTVYKQLNFMRDQNLGLSLEDKLVFRSPMLFVEGSGNYQEQIQNSIGSLNAVTSIGATNEIPGNEVYWRSDDYHVEGKEKNGVMYTSLSVGEGYFDVFEIKFLAGRPFNLALDQGSEAIINRKALAALGFQNPEEAIGKLLESRNGKIPIVAVVDDYRQQGVNVEIDPMVLNYSPQDLNYYVVDITGSDPTASLKEVERIFKKAYVSSPFEYYFLDEHFDKQYKSEQQFVQLFGMASLVAVLIAVMGILGVTNQLVLQRNKELSIRKILGATPFQLLNLISGEYLVWLSVCFLAGIPVSYFILSGWLEKFHVQVSLGLWFFLIPSLSILLMFLIATAYQTAKAVFVNPADILNDE</sequence>